<dbReference type="PANTHER" id="PTHR30136">
    <property type="entry name" value="HELIX-TURN-HELIX TRANSCRIPTIONAL REGULATOR, ICLR FAMILY"/>
    <property type="match status" value="1"/>
</dbReference>
<dbReference type="PROSITE" id="PS51078">
    <property type="entry name" value="ICLR_ED"/>
    <property type="match status" value="1"/>
</dbReference>
<proteinExistence type="predicted"/>
<sequence length="266" mass="27913">MGESSGERGGGMRAVERAVEVLNILAEHPSGLSLADLARTSDVPMTTLHRLLGVLRRSTLVGETAAGRYVVGSGTVVLARAFLDGLDLREAARPAMADVVSRTSETCHLGILASVHIVYIEKIDSPHPVRMYSRVGGTNPALSTAIGRAVLAHSPAAVVDEVVESSRRVFGHAARDGDVHAVLEQVRQRGYSTDLQDNELGICCVGAPVFDHGGRVVAGISVSTPASRFDRARLDETGQLVRAAAGRISAALGWGGPRAARGPDDD</sequence>
<dbReference type="Gene3D" id="3.30.450.40">
    <property type="match status" value="1"/>
</dbReference>
<dbReference type="InterPro" id="IPR029016">
    <property type="entry name" value="GAF-like_dom_sf"/>
</dbReference>
<keyword evidence="7" id="KW-1185">Reference proteome</keyword>
<dbReference type="Gene3D" id="1.10.10.10">
    <property type="entry name" value="Winged helix-like DNA-binding domain superfamily/Winged helix DNA-binding domain"/>
    <property type="match status" value="1"/>
</dbReference>
<protein>
    <submittedName>
        <fullName evidence="6">IclR family transcriptional regulator</fullName>
    </submittedName>
</protein>
<name>A0ABV3XB66_9ACTN</name>
<dbReference type="InterPro" id="IPR005471">
    <property type="entry name" value="Tscrpt_reg_IclR_N"/>
</dbReference>
<keyword evidence="3" id="KW-0804">Transcription</keyword>
<evidence type="ECO:0000259" key="5">
    <source>
        <dbReference type="PROSITE" id="PS51078"/>
    </source>
</evidence>
<keyword evidence="2" id="KW-0238">DNA-binding</keyword>
<dbReference type="SUPFAM" id="SSF55781">
    <property type="entry name" value="GAF domain-like"/>
    <property type="match status" value="1"/>
</dbReference>
<dbReference type="SUPFAM" id="SSF46785">
    <property type="entry name" value="Winged helix' DNA-binding domain"/>
    <property type="match status" value="1"/>
</dbReference>
<evidence type="ECO:0000313" key="6">
    <source>
        <dbReference type="EMBL" id="MEX5717799.1"/>
    </source>
</evidence>
<dbReference type="SMART" id="SM00346">
    <property type="entry name" value="HTH_ICLR"/>
    <property type="match status" value="1"/>
</dbReference>
<dbReference type="Proteomes" id="UP001560045">
    <property type="component" value="Unassembled WGS sequence"/>
</dbReference>
<keyword evidence="1" id="KW-0805">Transcription regulation</keyword>
<evidence type="ECO:0000256" key="1">
    <source>
        <dbReference type="ARBA" id="ARBA00023015"/>
    </source>
</evidence>
<evidence type="ECO:0000313" key="7">
    <source>
        <dbReference type="Proteomes" id="UP001560045"/>
    </source>
</evidence>
<dbReference type="InterPro" id="IPR050707">
    <property type="entry name" value="HTH_MetabolicPath_Reg"/>
</dbReference>
<dbReference type="Pfam" id="PF01614">
    <property type="entry name" value="IclR_C"/>
    <property type="match status" value="1"/>
</dbReference>
<evidence type="ECO:0000256" key="2">
    <source>
        <dbReference type="ARBA" id="ARBA00023125"/>
    </source>
</evidence>
<organism evidence="6 7">
    <name type="scientific">Geodermatophilus maliterrae</name>
    <dbReference type="NCBI Taxonomy" id="3162531"/>
    <lineage>
        <taxon>Bacteria</taxon>
        <taxon>Bacillati</taxon>
        <taxon>Actinomycetota</taxon>
        <taxon>Actinomycetes</taxon>
        <taxon>Geodermatophilales</taxon>
        <taxon>Geodermatophilaceae</taxon>
        <taxon>Geodermatophilus</taxon>
    </lineage>
</organism>
<reference evidence="6 7" key="1">
    <citation type="submission" date="2024-06" db="EMBL/GenBank/DDBJ databases">
        <title>Draft genome sequence of Geodermatophilus badlandi, a novel member of the Geodermatophilaceae isolated from badland sedimentary rocks in the Red desert, Wyoming, USA.</title>
        <authorList>
            <person name="Ben Tekaya S."/>
            <person name="Nouioui I."/>
            <person name="Flores G.M."/>
            <person name="Shaal M.N."/>
            <person name="Bredoire F."/>
            <person name="Basile F."/>
            <person name="Van Diepen L."/>
            <person name="Ward N.L."/>
        </authorList>
    </citation>
    <scope>NUCLEOTIDE SEQUENCE [LARGE SCALE GENOMIC DNA]</scope>
    <source>
        <strain evidence="6 7">WL48A</strain>
    </source>
</reference>
<dbReference type="InterPro" id="IPR014757">
    <property type="entry name" value="Tscrpt_reg_IclR_C"/>
</dbReference>
<dbReference type="PROSITE" id="PS51077">
    <property type="entry name" value="HTH_ICLR"/>
    <property type="match status" value="1"/>
</dbReference>
<dbReference type="PANTHER" id="PTHR30136:SF24">
    <property type="entry name" value="HTH-TYPE TRANSCRIPTIONAL REPRESSOR ALLR"/>
    <property type="match status" value="1"/>
</dbReference>
<dbReference type="InterPro" id="IPR036388">
    <property type="entry name" value="WH-like_DNA-bd_sf"/>
</dbReference>
<dbReference type="EMBL" id="JBFNXQ010000010">
    <property type="protein sequence ID" value="MEX5717799.1"/>
    <property type="molecule type" value="Genomic_DNA"/>
</dbReference>
<comment type="caution">
    <text evidence="6">The sequence shown here is derived from an EMBL/GenBank/DDBJ whole genome shotgun (WGS) entry which is preliminary data.</text>
</comment>
<evidence type="ECO:0000259" key="4">
    <source>
        <dbReference type="PROSITE" id="PS51077"/>
    </source>
</evidence>
<dbReference type="InterPro" id="IPR036390">
    <property type="entry name" value="WH_DNA-bd_sf"/>
</dbReference>
<feature type="domain" description="HTH iclR-type" evidence="4">
    <location>
        <begin position="12"/>
        <end position="73"/>
    </location>
</feature>
<accession>A0ABV3XB66</accession>
<dbReference type="RefSeq" id="WP_369204013.1">
    <property type="nucleotide sequence ID" value="NZ_JBFNXQ010000010.1"/>
</dbReference>
<dbReference type="Pfam" id="PF09339">
    <property type="entry name" value="HTH_IclR"/>
    <property type="match status" value="1"/>
</dbReference>
<gene>
    <name evidence="6" type="ORF">ABQ292_05380</name>
</gene>
<evidence type="ECO:0000256" key="3">
    <source>
        <dbReference type="ARBA" id="ARBA00023163"/>
    </source>
</evidence>
<feature type="domain" description="IclR-ED" evidence="5">
    <location>
        <begin position="74"/>
        <end position="254"/>
    </location>
</feature>